<dbReference type="EMBL" id="QWGP01000003">
    <property type="protein sequence ID" value="RHZ97414.1"/>
    <property type="molecule type" value="Genomic_DNA"/>
</dbReference>
<evidence type="ECO:0000259" key="1">
    <source>
        <dbReference type="Pfam" id="PF20078"/>
    </source>
</evidence>
<organism evidence="2 3">
    <name type="scientific">Cereibacter sphaeroides</name>
    <name type="common">Rhodobacter sphaeroides</name>
    <dbReference type="NCBI Taxonomy" id="1063"/>
    <lineage>
        <taxon>Bacteria</taxon>
        <taxon>Pseudomonadati</taxon>
        <taxon>Pseudomonadota</taxon>
        <taxon>Alphaproteobacteria</taxon>
        <taxon>Rhodobacterales</taxon>
        <taxon>Paracoccaceae</taxon>
        <taxon>Cereibacter</taxon>
    </lineage>
</organism>
<protein>
    <recommendedName>
        <fullName evidence="1">DUF6473 domain-containing protein</fullName>
    </recommendedName>
</protein>
<accession>A0AAX1UPK4</accession>
<dbReference type="InterPro" id="IPR045524">
    <property type="entry name" value="DUF6473"/>
</dbReference>
<evidence type="ECO:0000313" key="3">
    <source>
        <dbReference type="Proteomes" id="UP000266305"/>
    </source>
</evidence>
<gene>
    <name evidence="2" type="ORF">D1114_03605</name>
</gene>
<name>A0AAX1UPK4_CERSP</name>
<feature type="domain" description="DUF6473" evidence="1">
    <location>
        <begin position="1"/>
        <end position="274"/>
    </location>
</feature>
<evidence type="ECO:0000313" key="2">
    <source>
        <dbReference type="EMBL" id="RHZ97414.1"/>
    </source>
</evidence>
<dbReference type="RefSeq" id="WP_118999336.1">
    <property type="nucleotide sequence ID" value="NZ_JBAJNC010000023.1"/>
</dbReference>
<dbReference type="Proteomes" id="UP000266305">
    <property type="component" value="Unassembled WGS sequence"/>
</dbReference>
<comment type="caution">
    <text evidence="2">The sequence shown here is derived from an EMBL/GenBank/DDBJ whole genome shotgun (WGS) entry which is preliminary data.</text>
</comment>
<reference evidence="2 3" key="1">
    <citation type="submission" date="2018-08" db="EMBL/GenBank/DDBJ databases">
        <title>Draft genome sequence of Rhodobacter sphaeroides FY.</title>
        <authorList>
            <person name="Rayyan A."/>
            <person name="Meyer T.E."/>
            <person name="Kyndt J.A."/>
        </authorList>
    </citation>
    <scope>NUCLEOTIDE SEQUENCE [LARGE SCALE GENOMIC DNA]</scope>
    <source>
        <strain evidence="2 3">FY</strain>
    </source>
</reference>
<proteinExistence type="predicted"/>
<sequence>MAFAHQGESALEYYPCRYGGSRLMFRGPRRSLDGPFCAVLGGTETYGKFVPQPYPALVEEATGLRLVNLACMNAGIDLYLNDPSVTQVASKATLAILQVVGAANLTNRLYSVHPRRNDRFLAASPVLQTIYREVDFADFAFTRHMVQTLHAVSPEKFLQVEAELRAAWVARMRTLLGRISAPTLLLWIADHPPPEGGPLTPDLTPLLIDADMIAAVRPHASHYLQIVTSREAQACGTDGMRFAPLDGPVAAELPGPAVHAEIAAALAPVLRELM</sequence>
<dbReference type="Pfam" id="PF20078">
    <property type="entry name" value="DUF6473"/>
    <property type="match status" value="1"/>
</dbReference>
<dbReference type="AlphaFoldDB" id="A0AAX1UPK4"/>